<reference evidence="3 4" key="1">
    <citation type="submission" date="2016-03" db="EMBL/GenBank/DDBJ databases">
        <title>Microsymbionts genomes from the relict species Vavilovia formosa (Stev.) Fed.</title>
        <authorList>
            <person name="Kopat V."/>
            <person name="Chirak E."/>
            <person name="Kimeklis A."/>
            <person name="Andronov E."/>
        </authorList>
    </citation>
    <scope>NUCLEOTIDE SEQUENCE [LARGE SCALE GENOMIC DNA]</scope>
    <source>
        <strain evidence="3 4">Vaf07</strain>
    </source>
</reference>
<sequence>MRIAVGFAAALFISSAVTDARAEGPCEREMARAARRHNVPLGVLFAVGLSETGRKGVLNPYALNVDGKTVLATDLRNAVTRFAEEKNKGAKLVDLGCMQINHRYHGEKFPSVEAMFDPARNVDYAARFLKDLREREGNWTMAVARYNAGPTNIVGQKRYICSVIGSLVASGFGSWTSKARDFCAERTASR</sequence>
<comment type="similarity">
    <text evidence="1">Belongs to the virb1 family.</text>
</comment>
<name>A0A164B903_9BRAD</name>
<evidence type="ECO:0000259" key="2">
    <source>
        <dbReference type="Pfam" id="PF01464"/>
    </source>
</evidence>
<dbReference type="InterPro" id="IPR023346">
    <property type="entry name" value="Lysozyme-like_dom_sf"/>
</dbReference>
<protein>
    <submittedName>
        <fullName evidence="3">Lytic transglycosylase</fullName>
    </submittedName>
</protein>
<gene>
    <name evidence="3" type="ORF">A4A58_03710</name>
</gene>
<evidence type="ECO:0000313" key="3">
    <source>
        <dbReference type="EMBL" id="KZD25949.1"/>
    </source>
</evidence>
<evidence type="ECO:0000256" key="1">
    <source>
        <dbReference type="ARBA" id="ARBA00009387"/>
    </source>
</evidence>
<dbReference type="STRING" id="943830.A4A58_03710"/>
<evidence type="ECO:0000313" key="4">
    <source>
        <dbReference type="Proteomes" id="UP000076574"/>
    </source>
</evidence>
<comment type="caution">
    <text evidence="3">The sequence shown here is derived from an EMBL/GenBank/DDBJ whole genome shotgun (WGS) entry which is preliminary data.</text>
</comment>
<dbReference type="EMBL" id="LVYV01000001">
    <property type="protein sequence ID" value="KZD25949.1"/>
    <property type="molecule type" value="Genomic_DNA"/>
</dbReference>
<dbReference type="AlphaFoldDB" id="A0A164B903"/>
<organism evidence="3 4">
    <name type="scientific">Tardiphaga robiniae</name>
    <dbReference type="NCBI Taxonomy" id="943830"/>
    <lineage>
        <taxon>Bacteria</taxon>
        <taxon>Pseudomonadati</taxon>
        <taxon>Pseudomonadota</taxon>
        <taxon>Alphaproteobacteria</taxon>
        <taxon>Hyphomicrobiales</taxon>
        <taxon>Nitrobacteraceae</taxon>
        <taxon>Tardiphaga</taxon>
    </lineage>
</organism>
<dbReference type="SUPFAM" id="SSF53955">
    <property type="entry name" value="Lysozyme-like"/>
    <property type="match status" value="1"/>
</dbReference>
<feature type="domain" description="Transglycosylase SLT" evidence="2">
    <location>
        <begin position="59"/>
        <end position="157"/>
    </location>
</feature>
<keyword evidence="4" id="KW-1185">Reference proteome</keyword>
<proteinExistence type="inferred from homology"/>
<accession>A0A164B903</accession>
<dbReference type="Proteomes" id="UP000076574">
    <property type="component" value="Unassembled WGS sequence"/>
</dbReference>
<dbReference type="InterPro" id="IPR008258">
    <property type="entry name" value="Transglycosylase_SLT_dom_1"/>
</dbReference>
<dbReference type="Pfam" id="PF01464">
    <property type="entry name" value="SLT"/>
    <property type="match status" value="1"/>
</dbReference>
<dbReference type="Gene3D" id="1.10.530.10">
    <property type="match status" value="1"/>
</dbReference>